<gene>
    <name evidence="1" type="ORF">E4K62_04865</name>
</gene>
<reference evidence="1 2" key="1">
    <citation type="submission" date="2019-03" db="EMBL/GenBank/DDBJ databases">
        <authorList>
            <person name="Dong K."/>
        </authorList>
    </citation>
    <scope>NUCLEOTIDE SEQUENCE [LARGE SCALE GENOMIC DNA]</scope>
    <source>
        <strain evidence="2">dk512</strain>
    </source>
</reference>
<evidence type="ECO:0000313" key="2">
    <source>
        <dbReference type="Proteomes" id="UP000295748"/>
    </source>
</evidence>
<evidence type="ECO:0000313" key="1">
    <source>
        <dbReference type="EMBL" id="QBR88084.1"/>
    </source>
</evidence>
<dbReference type="Proteomes" id="UP000295748">
    <property type="component" value="Chromosome"/>
</dbReference>
<sequence>MPGRILIRLTPLDAGATFWRATRSTPAARGAIRTADVLVAAERDAGYAAWRWARAARRAGRDLPTVYGYPAARAAVERRAR</sequence>
<proteinExistence type="predicted"/>
<accession>A0ABX5ST91</accession>
<name>A0ABX5ST91_9MICO</name>
<keyword evidence="2" id="KW-1185">Reference proteome</keyword>
<dbReference type="EMBL" id="CP038266">
    <property type="protein sequence ID" value="QBR88084.1"/>
    <property type="molecule type" value="Genomic_DNA"/>
</dbReference>
<organism evidence="1 2">
    <name type="scientific">Microbacterium wangchenii</name>
    <dbReference type="NCBI Taxonomy" id="2541726"/>
    <lineage>
        <taxon>Bacteria</taxon>
        <taxon>Bacillati</taxon>
        <taxon>Actinomycetota</taxon>
        <taxon>Actinomycetes</taxon>
        <taxon>Micrococcales</taxon>
        <taxon>Microbacteriaceae</taxon>
        <taxon>Microbacterium</taxon>
    </lineage>
</organism>
<protein>
    <submittedName>
        <fullName evidence="1">Uncharacterized protein</fullName>
    </submittedName>
</protein>